<dbReference type="STRING" id="105696.A0A1Y2MAK7"/>
<dbReference type="InterPro" id="IPR038765">
    <property type="entry name" value="Papain-like_cys_pep_sf"/>
</dbReference>
<dbReference type="PANTHER" id="PTHR10183:SF425">
    <property type="entry name" value="CALPAIN-5"/>
    <property type="match status" value="1"/>
</dbReference>
<dbReference type="EMBL" id="KZ107839">
    <property type="protein sequence ID" value="OSS53145.1"/>
    <property type="molecule type" value="Genomic_DNA"/>
</dbReference>
<accession>A0A1Y2MAK7</accession>
<feature type="compositionally biased region" description="Acidic residues" evidence="5">
    <location>
        <begin position="741"/>
        <end position="751"/>
    </location>
</feature>
<feature type="domain" description="Calpain catalytic" evidence="6">
    <location>
        <begin position="157"/>
        <end position="466"/>
    </location>
</feature>
<evidence type="ECO:0000256" key="4">
    <source>
        <dbReference type="SAM" id="Coils"/>
    </source>
</evidence>
<dbReference type="Gene3D" id="3.90.70.10">
    <property type="entry name" value="Cysteine proteinases"/>
    <property type="match status" value="1"/>
</dbReference>
<feature type="compositionally biased region" description="Basic and acidic residues" evidence="5">
    <location>
        <begin position="774"/>
        <end position="783"/>
    </location>
</feature>
<dbReference type="Pfam" id="PF00648">
    <property type="entry name" value="Peptidase_C2"/>
    <property type="match status" value="1"/>
</dbReference>
<feature type="active site" evidence="2 3">
    <location>
        <position position="198"/>
    </location>
</feature>
<protein>
    <recommendedName>
        <fullName evidence="6">Calpain catalytic domain-containing protein</fullName>
    </recommendedName>
</protein>
<proteinExistence type="inferred from homology"/>
<keyword evidence="3" id="KW-0788">Thiol protease</keyword>
<dbReference type="InterPro" id="IPR022684">
    <property type="entry name" value="Calpain_cysteine_protease"/>
</dbReference>
<feature type="active site" evidence="2 3">
    <location>
        <position position="378"/>
    </location>
</feature>
<organism evidence="7 8">
    <name type="scientific">Epicoccum nigrum</name>
    <name type="common">Soil fungus</name>
    <name type="synonym">Epicoccum purpurascens</name>
    <dbReference type="NCBI Taxonomy" id="105696"/>
    <lineage>
        <taxon>Eukaryota</taxon>
        <taxon>Fungi</taxon>
        <taxon>Dikarya</taxon>
        <taxon>Ascomycota</taxon>
        <taxon>Pezizomycotina</taxon>
        <taxon>Dothideomycetes</taxon>
        <taxon>Pleosporomycetidae</taxon>
        <taxon>Pleosporales</taxon>
        <taxon>Pleosporineae</taxon>
        <taxon>Didymellaceae</taxon>
        <taxon>Epicoccum</taxon>
    </lineage>
</organism>
<evidence type="ECO:0000256" key="1">
    <source>
        <dbReference type="ARBA" id="ARBA00007623"/>
    </source>
</evidence>
<feature type="compositionally biased region" description="Basic and acidic residues" evidence="5">
    <location>
        <begin position="718"/>
        <end position="735"/>
    </location>
</feature>
<feature type="coiled-coil region" evidence="4">
    <location>
        <begin position="58"/>
        <end position="85"/>
    </location>
</feature>
<evidence type="ECO:0000256" key="5">
    <source>
        <dbReference type="SAM" id="MobiDB-lite"/>
    </source>
</evidence>
<feature type="region of interest" description="Disordered" evidence="5">
    <location>
        <begin position="658"/>
        <end position="801"/>
    </location>
</feature>
<feature type="compositionally biased region" description="Polar residues" evidence="5">
    <location>
        <begin position="674"/>
        <end position="689"/>
    </location>
</feature>
<comment type="similarity">
    <text evidence="1">Belongs to the peptidase C2 family.</text>
</comment>
<dbReference type="InParanoid" id="A0A1Y2MAK7"/>
<sequence length="850" mass="95714">MSSVFSDSKNEDNAPQAIINDFWENLITKKPGKVARIFPSSLYANLLPQPAVRGKNAAESYEAAAKECQARVARIVRECERTNEKFTDSEFDMMWRPSNCLNGLLEWYDDPESDSGTKQISPARLAYALRTLLQSELLVGDVASVSLNNAANILMNRPNGVIPDPGSVHRIDWIFEKPQFEIENFASSDVVQGSNGDCWFIAAVATICSSQELIKRVFVDKNEHCGVYGFVFYRDGEWISTVVDDNLFLKKNDFDAKGDTYDPTGIQETKYRKSKQTGSEALYFGSCADENETWLPLLEKAYAKVHGDYEAISGGIPGEAVEDLTGGVTSKILTNRIFNKDRLWEELKQANHGFLFSAASPGGYGDDTSARRGLALGHAYSIIKARDAESEDGKTVHRLVLVRNPWGRRSSTGMGEWNGPWSDGSHEWNAYWMEKLEHTFGDDGLFWMSFEDLLNRFEMLDRTRIFDSTWTRVQSWTSVSVAWVTGYMNTKFLVEIRKKGPTVFQLCQLDDRYFRGLAGKYRFDLHFILQEKDAAAGDYIVRARGAWFGNRSISAEIDLEPGIYEVVPKIEARHDPDAPDIHEVVTKLAERNPQKLRQIGINYDIANARGFIESDEEVRKEKEEKRRKAAEKKKAETEAANKEKAEFETWKKEKDEFEAWKRGRKQADEKTSRETVSATQTAEQSPESANTDEKGQPGNNATGNEDPATVKDLGSGEDDVKSAKDNKEPKPKEIESNPQVDDADVLGDDDQNEHMLPEDRDLPYLRGRPPPRRFYREIPRYYRDVPSPGPGPRARSPVDTKSKPWNAVCVLGLRVHSQDSEVTIKLVRPKNVEEGAILDVGGDNAAGATM</sequence>
<feature type="active site" evidence="2 3">
    <location>
        <position position="404"/>
    </location>
</feature>
<dbReference type="GO" id="GO:0004198">
    <property type="term" value="F:calcium-dependent cysteine-type endopeptidase activity"/>
    <property type="evidence" value="ECO:0007669"/>
    <property type="project" value="InterPro"/>
</dbReference>
<evidence type="ECO:0000256" key="3">
    <source>
        <dbReference type="PROSITE-ProRule" id="PRU00239"/>
    </source>
</evidence>
<dbReference type="OMA" id="GEWHGPW"/>
<dbReference type="PROSITE" id="PS00139">
    <property type="entry name" value="THIOL_PROTEASE_CYS"/>
    <property type="match status" value="1"/>
</dbReference>
<name>A0A1Y2MAK7_EPING</name>
<dbReference type="AlphaFoldDB" id="A0A1Y2MAK7"/>
<dbReference type="SUPFAM" id="SSF54001">
    <property type="entry name" value="Cysteine proteinases"/>
    <property type="match status" value="1"/>
</dbReference>
<dbReference type="SMART" id="SM00230">
    <property type="entry name" value="CysPc"/>
    <property type="match status" value="1"/>
</dbReference>
<evidence type="ECO:0000256" key="2">
    <source>
        <dbReference type="PIRSR" id="PIRSR622684-1"/>
    </source>
</evidence>
<evidence type="ECO:0000313" key="7">
    <source>
        <dbReference type="EMBL" id="OSS53145.1"/>
    </source>
</evidence>
<dbReference type="PRINTS" id="PR00704">
    <property type="entry name" value="CALPAIN"/>
</dbReference>
<keyword evidence="3" id="KW-0378">Hydrolase</keyword>
<feature type="coiled-coil region" evidence="4">
    <location>
        <begin position="612"/>
        <end position="645"/>
    </location>
</feature>
<keyword evidence="3" id="KW-0645">Protease</keyword>
<dbReference type="InterPro" id="IPR001300">
    <property type="entry name" value="Peptidase_C2_calpain_cat"/>
</dbReference>
<dbReference type="PANTHER" id="PTHR10183">
    <property type="entry name" value="CALPAIN"/>
    <property type="match status" value="1"/>
</dbReference>
<dbReference type="GO" id="GO:0006508">
    <property type="term" value="P:proteolysis"/>
    <property type="evidence" value="ECO:0007669"/>
    <property type="project" value="UniProtKB-KW"/>
</dbReference>
<reference evidence="7 8" key="1">
    <citation type="journal article" date="2017" name="Genome Announc.">
        <title>Genome sequence of the saprophytic ascomycete Epicoccum nigrum ICMP 19927 strain isolated from New Zealand.</title>
        <authorList>
            <person name="Fokin M."/>
            <person name="Fleetwood D."/>
            <person name="Weir B.S."/>
            <person name="Villas-Boas S.G."/>
        </authorList>
    </citation>
    <scope>NUCLEOTIDE SEQUENCE [LARGE SCALE GENOMIC DNA]</scope>
    <source>
        <strain evidence="7 8">ICMP 19927</strain>
    </source>
</reference>
<keyword evidence="8" id="KW-1185">Reference proteome</keyword>
<dbReference type="Proteomes" id="UP000193240">
    <property type="component" value="Unassembled WGS sequence"/>
</dbReference>
<feature type="compositionally biased region" description="Basic and acidic residues" evidence="5">
    <location>
        <begin position="658"/>
        <end position="673"/>
    </location>
</feature>
<dbReference type="CDD" id="cd00044">
    <property type="entry name" value="CysPc"/>
    <property type="match status" value="1"/>
</dbReference>
<evidence type="ECO:0000259" key="6">
    <source>
        <dbReference type="PROSITE" id="PS50203"/>
    </source>
</evidence>
<dbReference type="InterPro" id="IPR000169">
    <property type="entry name" value="Pept_cys_AS"/>
</dbReference>
<evidence type="ECO:0000313" key="8">
    <source>
        <dbReference type="Proteomes" id="UP000193240"/>
    </source>
</evidence>
<keyword evidence="4" id="KW-0175">Coiled coil</keyword>
<dbReference type="PROSITE" id="PS50203">
    <property type="entry name" value="CALPAIN_CAT"/>
    <property type="match status" value="1"/>
</dbReference>
<gene>
    <name evidence="7" type="ORF">B5807_02800</name>
</gene>
<feature type="compositionally biased region" description="Basic and acidic residues" evidence="5">
    <location>
        <begin position="752"/>
        <end position="763"/>
    </location>
</feature>